<dbReference type="CDD" id="cd11341">
    <property type="entry name" value="AmyAc_Pullulanase_LD-like"/>
    <property type="match status" value="1"/>
</dbReference>
<keyword evidence="4" id="KW-1185">Reference proteome</keyword>
<dbReference type="Proteomes" id="UP000240509">
    <property type="component" value="Unassembled WGS sequence"/>
</dbReference>
<evidence type="ECO:0000256" key="1">
    <source>
        <dbReference type="ARBA" id="ARBA00008061"/>
    </source>
</evidence>
<evidence type="ECO:0000313" key="3">
    <source>
        <dbReference type="EMBL" id="PTL39801.1"/>
    </source>
</evidence>
<dbReference type="SMART" id="SM00642">
    <property type="entry name" value="Aamy"/>
    <property type="match status" value="1"/>
</dbReference>
<dbReference type="SUPFAM" id="SSF81296">
    <property type="entry name" value="E set domains"/>
    <property type="match status" value="1"/>
</dbReference>
<name>A0A2T4U8S1_9BACI</name>
<dbReference type="Pfam" id="PF00128">
    <property type="entry name" value="Alpha-amylase"/>
    <property type="match status" value="1"/>
</dbReference>
<dbReference type="SUPFAM" id="SSF51445">
    <property type="entry name" value="(Trans)glycosidases"/>
    <property type="match status" value="1"/>
</dbReference>
<dbReference type="InterPro" id="IPR004193">
    <property type="entry name" value="Glyco_hydro_13_N"/>
</dbReference>
<comment type="similarity">
    <text evidence="1">Belongs to the glycosyl hydrolase 13 family.</text>
</comment>
<feature type="domain" description="Glycosyl hydrolase family 13 catalytic" evidence="2">
    <location>
        <begin position="211"/>
        <end position="599"/>
    </location>
</feature>
<dbReference type="CDD" id="cd02860">
    <property type="entry name" value="E_set_Pullulanase"/>
    <property type="match status" value="1"/>
</dbReference>
<sequence>MIKFWLDERHVVTVETDMPLEEKKLHLYTDGKKNSYPLFYEERVDEKNVHYRSPDMLPVEKGMTVEAGGDIFPVYLRKIVHDPAFDEEFSALDEELGAVAADGKTTFRVWSPLAESMNVVVNNKLHPMQDKRNGTWEKSFPEDLHGAEYFYKGMVHGEVKSLVDPYAKALTPNSVRGVVYRLDKNTDRPDRPPLAHTQDSIIYELHIRDATIHPDSGVKAKGKYKGLTEKGTVNKDGFSTGLSYIKDLGVTHVELLPINDFGRVDDFKPDETYNWGYDPLYFQVPEGSFATSVKDPFARIRECREMIDAFHEEEIGVIADVVFNHVFVMQESSFEKLMPGYYFRYHQDGTISNGTGVGNDIASERLMVRKFILDTVDYWLEHYRIDGFRFDLMGALDKWTMQEIAARCRDEAVPIIILGEGWHLPTALADDLKTTNTQAGDLPDLRFFNDFFRDTAKGNLFDLRDYGYINGKGRFIERLPQLVKGSADREEAVSPFTAEVVQTVNYTESHDNHTLWDRLEYTNADEPEEDRRAMCRLALGLTLVSQGVPFIHAGQEFFRTKLGEGNSYISSDRINQLDWEVRGKYDSDTAFIKEIIAVRRRYEVFRLRSAKNVRDRLHILSTPAPVFGFTLLEAAGDIAIYLNPTKRIFEIQLPSPGEWHHLASSVKDTRESIIGEFMTLEPYEFLMIKKQRR</sequence>
<dbReference type="InterPro" id="IPR017853">
    <property type="entry name" value="GH"/>
</dbReference>
<dbReference type="OrthoDB" id="9761875at2"/>
<dbReference type="RefSeq" id="WP_107583723.1">
    <property type="nucleotide sequence ID" value="NZ_PZJJ01000004.1"/>
</dbReference>
<evidence type="ECO:0000313" key="4">
    <source>
        <dbReference type="Proteomes" id="UP000240509"/>
    </source>
</evidence>
<proteinExistence type="inferred from homology"/>
<organism evidence="3 4">
    <name type="scientific">Alkalicoccus saliphilus</name>
    <dbReference type="NCBI Taxonomy" id="200989"/>
    <lineage>
        <taxon>Bacteria</taxon>
        <taxon>Bacillati</taxon>
        <taxon>Bacillota</taxon>
        <taxon>Bacilli</taxon>
        <taxon>Bacillales</taxon>
        <taxon>Bacillaceae</taxon>
        <taxon>Alkalicoccus</taxon>
    </lineage>
</organism>
<dbReference type="InterPro" id="IPR014756">
    <property type="entry name" value="Ig_E-set"/>
</dbReference>
<dbReference type="Gene3D" id="2.60.40.10">
    <property type="entry name" value="Immunoglobulins"/>
    <property type="match status" value="1"/>
</dbReference>
<accession>A0A2T4U8S1</accession>
<dbReference type="GO" id="GO:0005975">
    <property type="term" value="P:carbohydrate metabolic process"/>
    <property type="evidence" value="ECO:0007669"/>
    <property type="project" value="InterPro"/>
</dbReference>
<dbReference type="Pfam" id="PF02922">
    <property type="entry name" value="CBM_48"/>
    <property type="match status" value="1"/>
</dbReference>
<dbReference type="GO" id="GO:0004553">
    <property type="term" value="F:hydrolase activity, hydrolyzing O-glycosyl compounds"/>
    <property type="evidence" value="ECO:0007669"/>
    <property type="project" value="InterPro"/>
</dbReference>
<protein>
    <submittedName>
        <fullName evidence="3">Type I pullulanase</fullName>
    </submittedName>
</protein>
<evidence type="ECO:0000259" key="2">
    <source>
        <dbReference type="SMART" id="SM00642"/>
    </source>
</evidence>
<dbReference type="InterPro" id="IPR006047">
    <property type="entry name" value="GH13_cat_dom"/>
</dbReference>
<dbReference type="PANTHER" id="PTHR43002">
    <property type="entry name" value="GLYCOGEN DEBRANCHING ENZYME"/>
    <property type="match status" value="1"/>
</dbReference>
<gene>
    <name evidence="3" type="primary">pulA</name>
    <name evidence="3" type="ORF">C6Y45_03920</name>
</gene>
<dbReference type="SMR" id="A0A2T4U8S1"/>
<comment type="caution">
    <text evidence="3">The sequence shown here is derived from an EMBL/GenBank/DDBJ whole genome shotgun (WGS) entry which is preliminary data.</text>
</comment>
<dbReference type="Gene3D" id="3.20.20.80">
    <property type="entry name" value="Glycosidases"/>
    <property type="match status" value="1"/>
</dbReference>
<dbReference type="NCBIfam" id="TIGR02104">
    <property type="entry name" value="pulA_typeI"/>
    <property type="match status" value="1"/>
</dbReference>
<dbReference type="InterPro" id="IPR011840">
    <property type="entry name" value="PulA_typeI"/>
</dbReference>
<dbReference type="EMBL" id="PZJJ01000004">
    <property type="protein sequence ID" value="PTL39801.1"/>
    <property type="molecule type" value="Genomic_DNA"/>
</dbReference>
<dbReference type="AlphaFoldDB" id="A0A2T4U8S1"/>
<dbReference type="InterPro" id="IPR013783">
    <property type="entry name" value="Ig-like_fold"/>
</dbReference>
<reference evidence="3 4" key="1">
    <citation type="submission" date="2018-03" db="EMBL/GenBank/DDBJ databases">
        <title>Alkalicoccus saliphilus sp. nov., isolated from a mineral pool.</title>
        <authorList>
            <person name="Zhao B."/>
        </authorList>
    </citation>
    <scope>NUCLEOTIDE SEQUENCE [LARGE SCALE GENOMIC DNA]</scope>
    <source>
        <strain evidence="3 4">6AG</strain>
    </source>
</reference>